<keyword evidence="5" id="KW-1185">Reference proteome</keyword>
<evidence type="ECO:0000313" key="5">
    <source>
        <dbReference type="Proteomes" id="UP000007800"/>
    </source>
</evidence>
<dbReference type="OrthoDB" id="427003at2759"/>
<evidence type="ECO:0000256" key="2">
    <source>
        <dbReference type="SAM" id="MobiDB-lite"/>
    </source>
</evidence>
<gene>
    <name evidence="4" type="ORF">Pmar_PMAR006815</name>
</gene>
<keyword evidence="3" id="KW-0472">Membrane</keyword>
<sequence>MLKSRLQEAEKAVGEDNNSDCVNGSCFVVQSVPERSTRSKGTKKSSGGIDELPDPESEELVAWRLRSQDLEQELDDLKRDYQQMETDWSNRLVEEQGNRALPIVMVATCVALTVGAGSVYAVNHYHHKDRLKMCERQLEFENRIASLDRAYTETLADLAATEKALESANAEVVRLQQPLQKGDQNSAWWNSLKFW</sequence>
<dbReference type="Proteomes" id="UP000007800">
    <property type="component" value="Unassembled WGS sequence"/>
</dbReference>
<evidence type="ECO:0000256" key="3">
    <source>
        <dbReference type="SAM" id="Phobius"/>
    </source>
</evidence>
<dbReference type="GeneID" id="9058586"/>
<keyword evidence="3" id="KW-1133">Transmembrane helix</keyword>
<dbReference type="AlphaFoldDB" id="C5K6K2"/>
<reference evidence="4 5" key="1">
    <citation type="submission" date="2008-07" db="EMBL/GenBank/DDBJ databases">
        <authorList>
            <person name="El-Sayed N."/>
            <person name="Caler E."/>
            <person name="Inman J."/>
            <person name="Amedeo P."/>
            <person name="Hass B."/>
            <person name="Wortman J."/>
        </authorList>
    </citation>
    <scope>NUCLEOTIDE SEQUENCE [LARGE SCALE GENOMIC DNA]</scope>
    <source>
        <strain evidence="5">ATCC 50983 / TXsc</strain>
    </source>
</reference>
<name>C5K6K2_PERM5</name>
<dbReference type="RefSeq" id="XP_002788126.1">
    <property type="nucleotide sequence ID" value="XM_002788080.1"/>
</dbReference>
<accession>C5K6K2</accession>
<dbReference type="EMBL" id="GG670888">
    <property type="protein sequence ID" value="EER19922.1"/>
    <property type="molecule type" value="Genomic_DNA"/>
</dbReference>
<evidence type="ECO:0000313" key="4">
    <source>
        <dbReference type="EMBL" id="EER19922.1"/>
    </source>
</evidence>
<evidence type="ECO:0000256" key="1">
    <source>
        <dbReference type="SAM" id="Coils"/>
    </source>
</evidence>
<feature type="transmembrane region" description="Helical" evidence="3">
    <location>
        <begin position="100"/>
        <end position="122"/>
    </location>
</feature>
<feature type="coiled-coil region" evidence="1">
    <location>
        <begin position="60"/>
        <end position="87"/>
    </location>
</feature>
<proteinExistence type="predicted"/>
<keyword evidence="1" id="KW-0175">Coiled coil</keyword>
<protein>
    <submittedName>
        <fullName evidence="4">Uncharacterized protein</fullName>
    </submittedName>
</protein>
<keyword evidence="3" id="KW-0812">Transmembrane</keyword>
<feature type="region of interest" description="Disordered" evidence="2">
    <location>
        <begin position="33"/>
        <end position="56"/>
    </location>
</feature>
<organism evidence="5">
    <name type="scientific">Perkinsus marinus (strain ATCC 50983 / TXsc)</name>
    <dbReference type="NCBI Taxonomy" id="423536"/>
    <lineage>
        <taxon>Eukaryota</taxon>
        <taxon>Sar</taxon>
        <taxon>Alveolata</taxon>
        <taxon>Perkinsozoa</taxon>
        <taxon>Perkinsea</taxon>
        <taxon>Perkinsida</taxon>
        <taxon>Perkinsidae</taxon>
        <taxon>Perkinsus</taxon>
    </lineage>
</organism>
<dbReference type="InParanoid" id="C5K6K2"/>